<organism evidence="7 8">
    <name type="scientific">Limosilactobacillus alvi</name>
    <dbReference type="NCBI Taxonomy" id="990412"/>
    <lineage>
        <taxon>Bacteria</taxon>
        <taxon>Bacillati</taxon>
        <taxon>Bacillota</taxon>
        <taxon>Bacilli</taxon>
        <taxon>Lactobacillales</taxon>
        <taxon>Lactobacillaceae</taxon>
        <taxon>Limosilactobacillus</taxon>
    </lineage>
</organism>
<keyword evidence="2" id="KW-1003">Cell membrane</keyword>
<accession>A0ABS2EQK6</accession>
<dbReference type="RefSeq" id="WP_204776795.1">
    <property type="nucleotide sequence ID" value="NZ_JACJJQ010000033.1"/>
</dbReference>
<comment type="subcellular location">
    <subcellularLocation>
        <location evidence="1">Cell membrane</location>
        <topology evidence="1">Multi-pass membrane protein</topology>
    </subcellularLocation>
</comment>
<dbReference type="Proteomes" id="UP000776629">
    <property type="component" value="Unassembled WGS sequence"/>
</dbReference>
<name>A0ABS2EQK6_9LACO</name>
<dbReference type="Pfam" id="PF01554">
    <property type="entry name" value="MatE"/>
    <property type="match status" value="2"/>
</dbReference>
<protein>
    <submittedName>
        <fullName evidence="7">MATE family efflux transporter</fullName>
    </submittedName>
</protein>
<proteinExistence type="predicted"/>
<dbReference type="EMBL" id="JACJJQ010000033">
    <property type="protein sequence ID" value="MBM6754511.1"/>
    <property type="molecule type" value="Genomic_DNA"/>
</dbReference>
<feature type="transmembrane region" description="Helical" evidence="6">
    <location>
        <begin position="128"/>
        <end position="149"/>
    </location>
</feature>
<dbReference type="InterPro" id="IPR051327">
    <property type="entry name" value="MATE_MepA_subfamily"/>
</dbReference>
<feature type="transmembrane region" description="Helical" evidence="6">
    <location>
        <begin position="386"/>
        <end position="403"/>
    </location>
</feature>
<evidence type="ECO:0000256" key="5">
    <source>
        <dbReference type="ARBA" id="ARBA00023136"/>
    </source>
</evidence>
<dbReference type="InterPro" id="IPR002528">
    <property type="entry name" value="MATE_fam"/>
</dbReference>
<feature type="transmembrane region" description="Helical" evidence="6">
    <location>
        <begin position="236"/>
        <end position="257"/>
    </location>
</feature>
<gene>
    <name evidence="7" type="ORF">H5993_07050</name>
</gene>
<feature type="transmembrane region" description="Helical" evidence="6">
    <location>
        <begin position="85"/>
        <end position="108"/>
    </location>
</feature>
<sequence>MKMAIRKEINHYVLRNILANVGLSTYVIIDTLFIALAAGSLGLTVLNLALPLFNIFNATGLLLGVGGATYFSLNKVKNPQRVRTLYSQLIIFALILGVIEIGLITIFLDPVLHLLGANRQTLALGRTYVGFMCFSAPLYMCNYITINFVRNDGNPSLTMIATLTETVFVIIIDWFFIFKLGLHMEGAALAVIFSPLCSLLVLSQHLRFKKRQLEWHWCLPKWQTLKTAARLGIAPFLNEMSSGVSVYVFNWMLLYLAGNYAVAAYGVVANIAIVTLAAANGVALGVQPIASREFGKHAMKNAVIAFKHGLRLTIGLALILMISLIIFKRPVINLFNTEHQPQLLSYALVGMPIYFTSTVFTAVNILIIIFLTAINQGSTSFHLSLLRGYVILIPLIVILALTLGVNGVFAAMPINEIIVMVLGGVIMRSKLREMQRNSL</sequence>
<feature type="transmembrane region" description="Helical" evidence="6">
    <location>
        <begin position="183"/>
        <end position="202"/>
    </location>
</feature>
<dbReference type="PANTHER" id="PTHR43823:SF3">
    <property type="entry name" value="MULTIDRUG EXPORT PROTEIN MEPA"/>
    <property type="match status" value="1"/>
</dbReference>
<evidence type="ECO:0000256" key="3">
    <source>
        <dbReference type="ARBA" id="ARBA00022692"/>
    </source>
</evidence>
<feature type="transmembrane region" description="Helical" evidence="6">
    <location>
        <begin position="21"/>
        <end position="46"/>
    </location>
</feature>
<reference evidence="7 8" key="1">
    <citation type="journal article" date="2021" name="Sci. Rep.">
        <title>The distribution of antibiotic resistance genes in chicken gut microbiota commensals.</title>
        <authorList>
            <person name="Juricova H."/>
            <person name="Matiasovicova J."/>
            <person name="Kubasova T."/>
            <person name="Cejkova D."/>
            <person name="Rychlik I."/>
        </authorList>
    </citation>
    <scope>NUCLEOTIDE SEQUENCE [LARGE SCALE GENOMIC DNA]</scope>
    <source>
        <strain evidence="7 8">An810</strain>
    </source>
</reference>
<keyword evidence="4 6" id="KW-1133">Transmembrane helix</keyword>
<feature type="transmembrane region" description="Helical" evidence="6">
    <location>
        <begin position="263"/>
        <end position="287"/>
    </location>
</feature>
<feature type="transmembrane region" description="Helical" evidence="6">
    <location>
        <begin position="52"/>
        <end position="73"/>
    </location>
</feature>
<evidence type="ECO:0000256" key="2">
    <source>
        <dbReference type="ARBA" id="ARBA00022475"/>
    </source>
</evidence>
<comment type="caution">
    <text evidence="7">The sequence shown here is derived from an EMBL/GenBank/DDBJ whole genome shotgun (WGS) entry which is preliminary data.</text>
</comment>
<keyword evidence="3 6" id="KW-0812">Transmembrane</keyword>
<keyword evidence="8" id="KW-1185">Reference proteome</keyword>
<evidence type="ECO:0000256" key="6">
    <source>
        <dbReference type="SAM" id="Phobius"/>
    </source>
</evidence>
<dbReference type="PANTHER" id="PTHR43823">
    <property type="entry name" value="SPORULATION PROTEIN YKVU"/>
    <property type="match status" value="1"/>
</dbReference>
<keyword evidence="5 6" id="KW-0472">Membrane</keyword>
<evidence type="ECO:0000313" key="7">
    <source>
        <dbReference type="EMBL" id="MBM6754511.1"/>
    </source>
</evidence>
<feature type="transmembrane region" description="Helical" evidence="6">
    <location>
        <begin position="409"/>
        <end position="427"/>
    </location>
</feature>
<evidence type="ECO:0000256" key="1">
    <source>
        <dbReference type="ARBA" id="ARBA00004651"/>
    </source>
</evidence>
<feature type="transmembrane region" description="Helical" evidence="6">
    <location>
        <begin position="308"/>
        <end position="327"/>
    </location>
</feature>
<evidence type="ECO:0000256" key="4">
    <source>
        <dbReference type="ARBA" id="ARBA00022989"/>
    </source>
</evidence>
<evidence type="ECO:0000313" key="8">
    <source>
        <dbReference type="Proteomes" id="UP000776629"/>
    </source>
</evidence>
<feature type="transmembrane region" description="Helical" evidence="6">
    <location>
        <begin position="156"/>
        <end position="177"/>
    </location>
</feature>
<feature type="transmembrane region" description="Helical" evidence="6">
    <location>
        <begin position="347"/>
        <end position="374"/>
    </location>
</feature>